<sequence length="353" mass="39246">MKKTTRFKFNAFLTQLAKLNDVEVPDISAKFTVEPSVAQKLESKIQESAAFLKMINIIPVDEQSGEVLGLGVGSTIAGTTDTSSQERQPTDPTYIDGTGYKCTQTNFDTALPYAKLDLWAKFQDFQTRIRDAIIQRQALDRIMIGFNGVKREKTSNRVENPLLQDVNIGWLEKIRQESPVHVIKGIPQEDGSLSSSVRVGKNGDFANLDALVMDAVNRKIGVQYQDDTDLVVVCGRGLLADKYFPLVNQQQPNTEALAADLIISQKRMGGLQAVRAPYFPADALLITRLDNLSIYWQDESRRRAVIDNPKRDRVENFESVNEAYVVEDYECVCLVENIEMGEFAAAAASGAEA</sequence>
<accession>A0AAU7TUJ4</accession>
<proteinExistence type="predicted"/>
<dbReference type="RefSeq" id="WP_350261144.1">
    <property type="nucleotide sequence ID" value="NZ_CP158292.1"/>
</dbReference>
<reference evidence="1" key="1">
    <citation type="submission" date="2024-06" db="EMBL/GenBank/DDBJ databases">
        <title>Multiomics insights into the TNT degradation mechanism by Pantoea sp. BJ2 isolated from an ammunition destruction site.</title>
        <authorList>
            <person name="Luo J."/>
        </authorList>
    </citation>
    <scope>NUCLEOTIDE SEQUENCE</scope>
    <source>
        <strain evidence="1">BJ2</strain>
    </source>
</reference>
<dbReference type="NCBIfam" id="TIGR01551">
    <property type="entry name" value="major_capsid_P2"/>
    <property type="match status" value="1"/>
</dbReference>
<organism evidence="1">
    <name type="scientific">Pantoea sp. BJ2</name>
    <dbReference type="NCBI Taxonomy" id="3141322"/>
    <lineage>
        <taxon>Bacteria</taxon>
        <taxon>Pseudomonadati</taxon>
        <taxon>Pseudomonadota</taxon>
        <taxon>Gammaproteobacteria</taxon>
        <taxon>Enterobacterales</taxon>
        <taxon>Erwiniaceae</taxon>
        <taxon>Pantoea</taxon>
    </lineage>
</organism>
<evidence type="ECO:0000313" key="1">
    <source>
        <dbReference type="EMBL" id="XBV44207.1"/>
    </source>
</evidence>
<name>A0AAU7TUJ4_9GAMM</name>
<gene>
    <name evidence="1" type="ORF">AAF463_16645</name>
</gene>
<dbReference type="AlphaFoldDB" id="A0AAU7TUJ4"/>
<protein>
    <submittedName>
        <fullName evidence="1">Phage major capsid protein, P2 family</fullName>
    </submittedName>
</protein>
<dbReference type="InterPro" id="IPR006441">
    <property type="entry name" value="Phage_P2_GpN"/>
</dbReference>
<dbReference type="EMBL" id="CP158292">
    <property type="protein sequence ID" value="XBV44207.1"/>
    <property type="molecule type" value="Genomic_DNA"/>
</dbReference>
<dbReference type="Pfam" id="PF05125">
    <property type="entry name" value="Phage_cap_P2"/>
    <property type="match status" value="1"/>
</dbReference>